<dbReference type="AlphaFoldDB" id="A0A6G1BXS5"/>
<proteinExistence type="predicted"/>
<protein>
    <submittedName>
        <fullName evidence="2">Uncharacterized protein</fullName>
    </submittedName>
</protein>
<evidence type="ECO:0000256" key="1">
    <source>
        <dbReference type="SAM" id="MobiDB-lite"/>
    </source>
</evidence>
<keyword evidence="3" id="KW-1185">Reference proteome</keyword>
<reference evidence="2 3" key="1">
    <citation type="submission" date="2019-11" db="EMBL/GenBank/DDBJ databases">
        <title>Whole genome sequence of Oryza granulata.</title>
        <authorList>
            <person name="Li W."/>
        </authorList>
    </citation>
    <scope>NUCLEOTIDE SEQUENCE [LARGE SCALE GENOMIC DNA]</scope>
    <source>
        <strain evidence="3">cv. Menghai</strain>
        <tissue evidence="2">Leaf</tissue>
    </source>
</reference>
<dbReference type="EMBL" id="SPHZ02000011">
    <property type="protein sequence ID" value="KAF0892571.1"/>
    <property type="molecule type" value="Genomic_DNA"/>
</dbReference>
<evidence type="ECO:0000313" key="3">
    <source>
        <dbReference type="Proteomes" id="UP000479710"/>
    </source>
</evidence>
<sequence length="61" mass="6483">MAAARASHGPRSLPMPRFPLAEAAAGNGKEKTTPVRPSVRSDSPGIDPSILRHGQLRARLQ</sequence>
<evidence type="ECO:0000313" key="2">
    <source>
        <dbReference type="EMBL" id="KAF0892571.1"/>
    </source>
</evidence>
<name>A0A6G1BXS5_9ORYZ</name>
<organism evidence="2 3">
    <name type="scientific">Oryza meyeriana var. granulata</name>
    <dbReference type="NCBI Taxonomy" id="110450"/>
    <lineage>
        <taxon>Eukaryota</taxon>
        <taxon>Viridiplantae</taxon>
        <taxon>Streptophyta</taxon>
        <taxon>Embryophyta</taxon>
        <taxon>Tracheophyta</taxon>
        <taxon>Spermatophyta</taxon>
        <taxon>Magnoliopsida</taxon>
        <taxon>Liliopsida</taxon>
        <taxon>Poales</taxon>
        <taxon>Poaceae</taxon>
        <taxon>BOP clade</taxon>
        <taxon>Oryzoideae</taxon>
        <taxon>Oryzeae</taxon>
        <taxon>Oryzinae</taxon>
        <taxon>Oryza</taxon>
        <taxon>Oryza meyeriana</taxon>
    </lineage>
</organism>
<accession>A0A6G1BXS5</accession>
<dbReference type="Proteomes" id="UP000479710">
    <property type="component" value="Unassembled WGS sequence"/>
</dbReference>
<gene>
    <name evidence="2" type="ORF">E2562_016867</name>
</gene>
<comment type="caution">
    <text evidence="2">The sequence shown here is derived from an EMBL/GenBank/DDBJ whole genome shotgun (WGS) entry which is preliminary data.</text>
</comment>
<feature type="region of interest" description="Disordered" evidence="1">
    <location>
        <begin position="1"/>
        <end position="61"/>
    </location>
</feature>